<dbReference type="Gene3D" id="3.30.420.10">
    <property type="entry name" value="Ribonuclease H-like superfamily/Ribonuclease H"/>
    <property type="match status" value="1"/>
</dbReference>
<dbReference type="Pfam" id="PF13683">
    <property type="entry name" value="rve_3"/>
    <property type="match status" value="1"/>
</dbReference>
<dbReference type="InterPro" id="IPR036397">
    <property type="entry name" value="RNaseH_sf"/>
</dbReference>
<protein>
    <submittedName>
        <fullName evidence="2">Transposase InsO family protein</fullName>
    </submittedName>
</protein>
<keyword evidence="3" id="KW-1185">Reference proteome</keyword>
<dbReference type="InterPro" id="IPR012337">
    <property type="entry name" value="RNaseH-like_sf"/>
</dbReference>
<name>A0A7W8FF88_9BACT</name>
<dbReference type="Proteomes" id="UP000539075">
    <property type="component" value="Unassembled WGS sequence"/>
</dbReference>
<dbReference type="AlphaFoldDB" id="A0A7W8FF88"/>
<dbReference type="GO" id="GO:0003676">
    <property type="term" value="F:nucleic acid binding"/>
    <property type="evidence" value="ECO:0007669"/>
    <property type="project" value="InterPro"/>
</dbReference>
<gene>
    <name evidence="2" type="ORF">HNQ38_001773</name>
</gene>
<dbReference type="PANTHER" id="PTHR47515">
    <property type="entry name" value="LOW CALCIUM RESPONSE LOCUS PROTEIN T"/>
    <property type="match status" value="1"/>
</dbReference>
<comment type="caution">
    <text evidence="2">The sequence shown here is derived from an EMBL/GenBank/DDBJ whole genome shotgun (WGS) entry which is preliminary data.</text>
</comment>
<feature type="domain" description="Integrase catalytic" evidence="1">
    <location>
        <begin position="30"/>
        <end position="77"/>
    </location>
</feature>
<dbReference type="SUPFAM" id="SSF53098">
    <property type="entry name" value="Ribonuclease H-like"/>
    <property type="match status" value="1"/>
</dbReference>
<sequence length="80" mass="9348">MTTVTCYLIFRWYYGPESSDKALDAWAFEHGVQIEFTRSGKPTDNGHIDNFNEKFRDECLKQNAFLSLPDARRTVEAKNR</sequence>
<evidence type="ECO:0000313" key="3">
    <source>
        <dbReference type="Proteomes" id="UP000539075"/>
    </source>
</evidence>
<proteinExistence type="predicted"/>
<evidence type="ECO:0000313" key="2">
    <source>
        <dbReference type="EMBL" id="MBB5143673.1"/>
    </source>
</evidence>
<reference evidence="2 3" key="1">
    <citation type="submission" date="2020-08" db="EMBL/GenBank/DDBJ databases">
        <title>Genomic Encyclopedia of Type Strains, Phase IV (KMG-IV): sequencing the most valuable type-strain genomes for metagenomic binning, comparative biology and taxonomic classification.</title>
        <authorList>
            <person name="Goeker M."/>
        </authorList>
    </citation>
    <scope>NUCLEOTIDE SEQUENCE [LARGE SCALE GENOMIC DNA]</scope>
    <source>
        <strain evidence="2 3">DSM 11275</strain>
    </source>
</reference>
<dbReference type="EMBL" id="JACHGO010000005">
    <property type="protein sequence ID" value="MBB5143673.1"/>
    <property type="molecule type" value="Genomic_DNA"/>
</dbReference>
<dbReference type="GO" id="GO:0015074">
    <property type="term" value="P:DNA integration"/>
    <property type="evidence" value="ECO:0007669"/>
    <property type="project" value="InterPro"/>
</dbReference>
<organism evidence="2 3">
    <name type="scientific">Desulfovibrio intestinalis</name>
    <dbReference type="NCBI Taxonomy" id="58621"/>
    <lineage>
        <taxon>Bacteria</taxon>
        <taxon>Pseudomonadati</taxon>
        <taxon>Thermodesulfobacteriota</taxon>
        <taxon>Desulfovibrionia</taxon>
        <taxon>Desulfovibrionales</taxon>
        <taxon>Desulfovibrionaceae</taxon>
        <taxon>Desulfovibrio</taxon>
    </lineage>
</organism>
<dbReference type="InterPro" id="IPR001584">
    <property type="entry name" value="Integrase_cat-core"/>
</dbReference>
<accession>A0A7W8FF88</accession>
<dbReference type="RefSeq" id="WP_183719415.1">
    <property type="nucleotide sequence ID" value="NZ_JACHGO010000005.1"/>
</dbReference>
<evidence type="ECO:0000259" key="1">
    <source>
        <dbReference type="Pfam" id="PF13683"/>
    </source>
</evidence>
<dbReference type="PANTHER" id="PTHR47515:SF1">
    <property type="entry name" value="BLR2054 PROTEIN"/>
    <property type="match status" value="1"/>
</dbReference>